<feature type="transmembrane region" description="Helical" evidence="1">
    <location>
        <begin position="49"/>
        <end position="71"/>
    </location>
</feature>
<name>A0A7C0U7F4_9BACT</name>
<evidence type="ECO:0000259" key="2">
    <source>
        <dbReference type="Pfam" id="PF25231"/>
    </source>
</evidence>
<dbReference type="EMBL" id="DQWS01000193">
    <property type="protein sequence ID" value="HDD53453.1"/>
    <property type="molecule type" value="Genomic_DNA"/>
</dbReference>
<keyword evidence="1" id="KW-0812">Transmembrane</keyword>
<protein>
    <recommendedName>
        <fullName evidence="2">DUF7847 domain-containing protein</fullName>
    </recommendedName>
</protein>
<feature type="transmembrane region" description="Helical" evidence="1">
    <location>
        <begin position="177"/>
        <end position="199"/>
    </location>
</feature>
<evidence type="ECO:0000256" key="1">
    <source>
        <dbReference type="SAM" id="Phobius"/>
    </source>
</evidence>
<feature type="domain" description="DUF7847" evidence="2">
    <location>
        <begin position="96"/>
        <end position="192"/>
    </location>
</feature>
<keyword evidence="1" id="KW-0472">Membrane</keyword>
<evidence type="ECO:0000313" key="3">
    <source>
        <dbReference type="EMBL" id="HDD53453.1"/>
    </source>
</evidence>
<accession>A0A7C0U7F4</accession>
<comment type="caution">
    <text evidence="3">The sequence shown here is derived from an EMBL/GenBank/DDBJ whole genome shotgun (WGS) entry which is preliminary data.</text>
</comment>
<dbReference type="InterPro" id="IPR057169">
    <property type="entry name" value="DUF7847"/>
</dbReference>
<feature type="transmembrane region" description="Helical" evidence="1">
    <location>
        <begin position="144"/>
        <end position="165"/>
    </location>
</feature>
<gene>
    <name evidence="3" type="ORF">ENF32_05235</name>
</gene>
<reference evidence="3" key="1">
    <citation type="journal article" date="2020" name="mSystems">
        <title>Genome- and Community-Level Interaction Insights into Carbon Utilization and Element Cycling Functions of Hydrothermarchaeota in Hydrothermal Sediment.</title>
        <authorList>
            <person name="Zhou Z."/>
            <person name="Liu Y."/>
            <person name="Xu W."/>
            <person name="Pan J."/>
            <person name="Luo Z.H."/>
            <person name="Li M."/>
        </authorList>
    </citation>
    <scope>NUCLEOTIDE SEQUENCE [LARGE SCALE GENOMIC DNA]</scope>
    <source>
        <strain evidence="3">HyVt-115</strain>
    </source>
</reference>
<keyword evidence="1" id="KW-1133">Transmembrane helix</keyword>
<proteinExistence type="predicted"/>
<organism evidence="3">
    <name type="scientific">Thermosulfidibacter takaii</name>
    <dbReference type="NCBI Taxonomy" id="412593"/>
    <lineage>
        <taxon>Bacteria</taxon>
        <taxon>Pseudomonadati</taxon>
        <taxon>Thermosulfidibacterota</taxon>
        <taxon>Thermosulfidibacteria</taxon>
        <taxon>Thermosulfidibacterales</taxon>
        <taxon>Thermosulfidibacteraceae</taxon>
    </lineage>
</organism>
<dbReference type="Proteomes" id="UP000885690">
    <property type="component" value="Unassembled WGS sequence"/>
</dbReference>
<dbReference type="AlphaFoldDB" id="A0A7C0U7F4"/>
<feature type="transmembrane region" description="Helical" evidence="1">
    <location>
        <begin position="20"/>
        <end position="37"/>
    </location>
</feature>
<sequence length="212" mass="22805">MDAARILIHPLKCIFKDPGYLIPPLLPAIVGIIYTAKGPSTKEMITISLIAQMVLGLFSSTVLTDMALRGYQGKPSSLLTSLSKALSRFPTALAASFLIATAAMAGLILLIIPGILVLVFTFFTLQEVVLENKGITEAIKESIALVKTNFLFTLSLFLYLTSLTMLLEALSASVSHFASFVTAMVISPYVTLAITFCYLEMKNGTVITPPPP</sequence>
<dbReference type="Pfam" id="PF25231">
    <property type="entry name" value="DUF7847"/>
    <property type="match status" value="1"/>
</dbReference>
<feature type="transmembrane region" description="Helical" evidence="1">
    <location>
        <begin position="91"/>
        <end position="123"/>
    </location>
</feature>